<keyword evidence="4" id="KW-1185">Reference proteome</keyword>
<dbReference type="PANTHER" id="PTHR43630:SF2">
    <property type="entry name" value="GLYCOSYLTRANSFERASE"/>
    <property type="match status" value="1"/>
</dbReference>
<dbReference type="OrthoDB" id="9815923at2"/>
<feature type="domain" description="Glycosyltransferase 2-like" evidence="2">
    <location>
        <begin position="10"/>
        <end position="92"/>
    </location>
</feature>
<evidence type="ECO:0000256" key="1">
    <source>
        <dbReference type="ARBA" id="ARBA00038494"/>
    </source>
</evidence>
<dbReference type="GO" id="GO:0016740">
    <property type="term" value="F:transferase activity"/>
    <property type="evidence" value="ECO:0007669"/>
    <property type="project" value="UniProtKB-KW"/>
</dbReference>
<dbReference type="CDD" id="cd02511">
    <property type="entry name" value="Beta4Glucosyltransferase"/>
    <property type="match status" value="1"/>
</dbReference>
<protein>
    <submittedName>
        <fullName evidence="3">Glycosyltransferase family 2 protein</fullName>
    </submittedName>
</protein>
<evidence type="ECO:0000313" key="4">
    <source>
        <dbReference type="Proteomes" id="UP000315673"/>
    </source>
</evidence>
<accession>A0A5B8LLK9</accession>
<dbReference type="Pfam" id="PF00535">
    <property type="entry name" value="Glycos_transf_2"/>
    <property type="match status" value="1"/>
</dbReference>
<dbReference type="Proteomes" id="UP000315673">
    <property type="component" value="Chromosome"/>
</dbReference>
<gene>
    <name evidence="3" type="ORF">FPZ24_14060</name>
</gene>
<dbReference type="PANTHER" id="PTHR43630">
    <property type="entry name" value="POLY-BETA-1,6-N-ACETYL-D-GLUCOSAMINE SYNTHASE"/>
    <property type="match status" value="1"/>
</dbReference>
<dbReference type="SUPFAM" id="SSF53448">
    <property type="entry name" value="Nucleotide-diphospho-sugar transferases"/>
    <property type="match status" value="1"/>
</dbReference>
<reference evidence="3 4" key="1">
    <citation type="submission" date="2019-07" db="EMBL/GenBank/DDBJ databases">
        <title>Full genome sequence of Sphingomonas sp. 4R-6-7(HKS19).</title>
        <authorList>
            <person name="Im W.-T."/>
        </authorList>
    </citation>
    <scope>NUCLEOTIDE SEQUENCE [LARGE SCALE GENOMIC DNA]</scope>
    <source>
        <strain evidence="3 4">HKS19</strain>
    </source>
</reference>
<dbReference type="AlphaFoldDB" id="A0A5B8LLK9"/>
<dbReference type="InterPro" id="IPR029044">
    <property type="entry name" value="Nucleotide-diphossugar_trans"/>
</dbReference>
<dbReference type="RefSeq" id="WP_146572996.1">
    <property type="nucleotide sequence ID" value="NZ_CP042306.1"/>
</dbReference>
<dbReference type="InterPro" id="IPR011990">
    <property type="entry name" value="TPR-like_helical_dom_sf"/>
</dbReference>
<dbReference type="SUPFAM" id="SSF48452">
    <property type="entry name" value="TPR-like"/>
    <property type="match status" value="1"/>
</dbReference>
<organism evidence="3 4">
    <name type="scientific">Sphingomonas panacisoli</name>
    <dbReference type="NCBI Taxonomy" id="1813879"/>
    <lineage>
        <taxon>Bacteria</taxon>
        <taxon>Pseudomonadati</taxon>
        <taxon>Pseudomonadota</taxon>
        <taxon>Alphaproteobacteria</taxon>
        <taxon>Sphingomonadales</taxon>
        <taxon>Sphingomonadaceae</taxon>
        <taxon>Sphingomonas</taxon>
    </lineage>
</organism>
<name>A0A5B8LLK9_9SPHN</name>
<comment type="similarity">
    <text evidence="1">Belongs to the glycosyltransferase 2 family. WaaE/KdtX subfamily.</text>
</comment>
<evidence type="ECO:0000313" key="3">
    <source>
        <dbReference type="EMBL" id="QDZ08454.1"/>
    </source>
</evidence>
<keyword evidence="3" id="KW-0808">Transferase</keyword>
<dbReference type="InterPro" id="IPR001173">
    <property type="entry name" value="Glyco_trans_2-like"/>
</dbReference>
<proteinExistence type="inferred from homology"/>
<dbReference type="Gene3D" id="3.90.550.10">
    <property type="entry name" value="Spore Coat Polysaccharide Biosynthesis Protein SpsA, Chain A"/>
    <property type="match status" value="1"/>
</dbReference>
<dbReference type="KEGG" id="spai:FPZ24_14060"/>
<dbReference type="Gene3D" id="1.25.40.10">
    <property type="entry name" value="Tetratricopeptide repeat domain"/>
    <property type="match status" value="1"/>
</dbReference>
<sequence length="335" mass="36824">MTGRRPSLAVVLIVRNEARCIARCLDSVRPWVDRIVMLDTGSTDDTIAIAQGCGAEVHEMIWPDSFAEARNAALLLADADWNLVVDADEWIESGGECLRDWCGGSARLGRVTIASDGAAGNVTRNRITRLLPRGVRFVGRVHEQVESDLPRVHVDLTIGHDGYAEAQLARKYDRNRPLLLAELSDAPDDPYLHYQLGKDAQMRGDERAASVHFATALTLSPVEANWRHELVVAQLHALAKSGQLDEAIEFAEEHRQTWARSPDFHFVLGDVLLDCAIADPANAVGHWLPHACASWERCLAIGERPDLEGSVPGRGSHLARHNLDLVRAQLAMLAA</sequence>
<evidence type="ECO:0000259" key="2">
    <source>
        <dbReference type="Pfam" id="PF00535"/>
    </source>
</evidence>
<dbReference type="EMBL" id="CP042306">
    <property type="protein sequence ID" value="QDZ08454.1"/>
    <property type="molecule type" value="Genomic_DNA"/>
</dbReference>